<reference evidence="1" key="1">
    <citation type="submission" date="2020-11" db="EMBL/GenBank/DDBJ databases">
        <authorList>
            <person name="Koelle M."/>
            <person name="Horta M.A.C."/>
            <person name="Nowrousian M."/>
            <person name="Ohm R.A."/>
            <person name="Benz P."/>
            <person name="Pilgard A."/>
        </authorList>
    </citation>
    <scope>NUCLEOTIDE SEQUENCE</scope>
    <source>
        <strain evidence="1">FPRL280</strain>
    </source>
</reference>
<gene>
    <name evidence="1" type="ORF">IEO21_09325</name>
</gene>
<accession>A0A8H7NUM1</accession>
<comment type="caution">
    <text evidence="1">The sequence shown here is derived from an EMBL/GenBank/DDBJ whole genome shotgun (WGS) entry which is preliminary data.</text>
</comment>
<name>A0A8H7NUM1_9APHY</name>
<proteinExistence type="predicted"/>
<organism evidence="1 2">
    <name type="scientific">Rhodonia placenta</name>
    <dbReference type="NCBI Taxonomy" id="104341"/>
    <lineage>
        <taxon>Eukaryota</taxon>
        <taxon>Fungi</taxon>
        <taxon>Dikarya</taxon>
        <taxon>Basidiomycota</taxon>
        <taxon>Agaricomycotina</taxon>
        <taxon>Agaricomycetes</taxon>
        <taxon>Polyporales</taxon>
        <taxon>Adustoporiaceae</taxon>
        <taxon>Rhodonia</taxon>
    </lineage>
</organism>
<protein>
    <submittedName>
        <fullName evidence="1">Uncharacterized protein</fullName>
    </submittedName>
</protein>
<dbReference type="Proteomes" id="UP000639403">
    <property type="component" value="Unassembled WGS sequence"/>
</dbReference>
<dbReference type="AlphaFoldDB" id="A0A8H7NUM1"/>
<dbReference type="EMBL" id="JADOXO010000427">
    <property type="protein sequence ID" value="KAF9804642.1"/>
    <property type="molecule type" value="Genomic_DNA"/>
</dbReference>
<sequence length="63" mass="7507">MSTQAYIHTGEPRQDDVTMMLESRMMMYKCLNFENLSDQSKHFQIRYTTVQIQMEAQSRAQAR</sequence>
<evidence type="ECO:0000313" key="2">
    <source>
        <dbReference type="Proteomes" id="UP000639403"/>
    </source>
</evidence>
<evidence type="ECO:0000313" key="1">
    <source>
        <dbReference type="EMBL" id="KAF9804642.1"/>
    </source>
</evidence>
<reference evidence="1" key="2">
    <citation type="journal article" name="Front. Microbiol.">
        <title>Degradative Capacity of Two Strains of Rhodonia placenta: From Phenotype to Genotype.</title>
        <authorList>
            <person name="Kolle M."/>
            <person name="Horta M.A.C."/>
            <person name="Nowrousian M."/>
            <person name="Ohm R.A."/>
            <person name="Benz J.P."/>
            <person name="Pilgard A."/>
        </authorList>
    </citation>
    <scope>NUCLEOTIDE SEQUENCE</scope>
    <source>
        <strain evidence="1">FPRL280</strain>
    </source>
</reference>